<dbReference type="GO" id="GO:0019386">
    <property type="term" value="P:methanogenesis, from carbon dioxide"/>
    <property type="evidence" value="ECO:0007669"/>
    <property type="project" value="UniProtKB-UniPathway"/>
</dbReference>
<dbReference type="Proteomes" id="UP000317158">
    <property type="component" value="Unassembled WGS sequence"/>
</dbReference>
<comment type="caution">
    <text evidence="4">The sequence shown here is derived from an EMBL/GenBank/DDBJ whole genome shotgun (WGS) entry which is preliminary data.</text>
</comment>
<dbReference type="UniPathway" id="UPA00640">
    <property type="reaction ID" value="UER00692"/>
</dbReference>
<organism evidence="4 5">
    <name type="scientific">Methanoliparum thermophilum</name>
    <dbReference type="NCBI Taxonomy" id="2491083"/>
    <lineage>
        <taxon>Archaea</taxon>
        <taxon>Methanobacteriati</taxon>
        <taxon>Methanobacteriota</taxon>
        <taxon>Candidatus Methanoliparia</taxon>
        <taxon>Candidatus Methanoliparales</taxon>
        <taxon>Candidatus Methanoliparaceae</taxon>
        <taxon>Candidatus Methanoliparum</taxon>
    </lineage>
</organism>
<dbReference type="NCBIfam" id="TIGR03122">
    <property type="entry name" value="one_C_dehyd_C"/>
    <property type="match status" value="1"/>
</dbReference>
<dbReference type="InterPro" id="IPR036485">
    <property type="entry name" value="Glu_synth_asu_C_sf"/>
</dbReference>
<dbReference type="GO" id="GO:0018493">
    <property type="term" value="F:formylmethanofuran dehydrogenase activity"/>
    <property type="evidence" value="ECO:0007669"/>
    <property type="project" value="UniProtKB-EC"/>
</dbReference>
<dbReference type="SUPFAM" id="SSF69336">
    <property type="entry name" value="Alpha subunit of glutamate synthase, C-terminal domain"/>
    <property type="match status" value="1"/>
</dbReference>
<comment type="catalytic activity">
    <reaction evidence="3">
        <text>N-formylmethanofuran + 2 oxidized [2Fe-2S]-[ferredoxin] + H2O = methanofuran + 2 reduced [2Fe-2S]-[ferredoxin] + CO2 + H(+)</text>
        <dbReference type="Rhea" id="RHEA:19841"/>
        <dbReference type="Rhea" id="RHEA-COMP:10000"/>
        <dbReference type="Rhea" id="RHEA-COMP:10001"/>
        <dbReference type="ChEBI" id="CHEBI:15377"/>
        <dbReference type="ChEBI" id="CHEBI:15378"/>
        <dbReference type="ChEBI" id="CHEBI:16526"/>
        <dbReference type="ChEBI" id="CHEBI:33737"/>
        <dbReference type="ChEBI" id="CHEBI:33738"/>
        <dbReference type="ChEBI" id="CHEBI:57727"/>
        <dbReference type="ChEBI" id="CHEBI:58151"/>
        <dbReference type="EC" id="1.2.7.12"/>
    </reaction>
</comment>
<sequence length="256" mass="27348">MRVITLNLKYDGSIPVEAETITPDSFSDKSKEEIEELSLYLGNKVVKLREIFDVSVEGSNTGIDDVKIIIKGNAYRIKRIGEGMTGGEILVEGNVDMRCGSMMRGGKITIKGNADSWTGQEMVGGEIIIEGDAGNYIGSGYRGALNGMSGGKITIKGNAGLYLGEKMNGGEIVVEKDADMLAGLEMSGGKITIKGNAIMPGGEMTGGDIIVMGTVIDRLPTFKYLGKEIIDNANFEKYVGDLAMRRAKGSLYIKAP</sequence>
<dbReference type="GO" id="GO:0046914">
    <property type="term" value="F:transition metal ion binding"/>
    <property type="evidence" value="ECO:0007669"/>
    <property type="project" value="InterPro"/>
</dbReference>
<reference evidence="4 5" key="1">
    <citation type="journal article" date="2019" name="Nat. Microbiol.">
        <title>Wide diversity of methane and short-chain alkane metabolisms in uncultured archaea.</title>
        <authorList>
            <person name="Borrel G."/>
            <person name="Adam P.S."/>
            <person name="McKay L.J."/>
            <person name="Chen L.X."/>
            <person name="Sierra-Garcia I.N."/>
            <person name="Sieber C.M."/>
            <person name="Letourneur Q."/>
            <person name="Ghozlane A."/>
            <person name="Andersen G.L."/>
            <person name="Li W.J."/>
            <person name="Hallam S.J."/>
            <person name="Muyzer G."/>
            <person name="de Oliveira V.M."/>
            <person name="Inskeep W.P."/>
            <person name="Banfield J.F."/>
            <person name="Gribaldo S."/>
        </authorList>
    </citation>
    <scope>NUCLEOTIDE SEQUENCE [LARGE SCALE GENOMIC DNA]</scope>
    <source>
        <strain evidence="4">NM1a</strain>
    </source>
</reference>
<dbReference type="Gene3D" id="2.160.20.60">
    <property type="entry name" value="Glutamate synthase, alpha subunit, C-terminal domain"/>
    <property type="match status" value="2"/>
</dbReference>
<gene>
    <name evidence="4" type="ORF">EF806_00155</name>
</gene>
<dbReference type="PANTHER" id="PTHR39673">
    <property type="entry name" value="TUNGSTEN FORMYLMETHANOFURAN DEHYDROGENASE, SUBUNIT C (FWDC)"/>
    <property type="match status" value="1"/>
</dbReference>
<dbReference type="AlphaFoldDB" id="A0A520KU24"/>
<protein>
    <recommendedName>
        <fullName evidence="2">formylmethanofuran dehydrogenase</fullName>
        <ecNumber evidence="2">1.2.7.12</ecNumber>
    </recommendedName>
</protein>
<evidence type="ECO:0000313" key="5">
    <source>
        <dbReference type="Proteomes" id="UP000317158"/>
    </source>
</evidence>
<evidence type="ECO:0000256" key="1">
    <source>
        <dbReference type="ARBA" id="ARBA00004830"/>
    </source>
</evidence>
<dbReference type="EC" id="1.2.7.12" evidence="2"/>
<dbReference type="InterPro" id="IPR017550">
    <property type="entry name" value="Formylmethanofuran_DH_suC"/>
</dbReference>
<evidence type="ECO:0000256" key="3">
    <source>
        <dbReference type="ARBA" id="ARBA00048228"/>
    </source>
</evidence>
<dbReference type="PANTHER" id="PTHR39673:SF5">
    <property type="entry name" value="TUNGSTEN-CONTAINING FORMYLMETHANOFURAN DEHYDROGENASE 2 SUBUNIT C"/>
    <property type="match status" value="1"/>
</dbReference>
<dbReference type="EMBL" id="RXIF01000001">
    <property type="protein sequence ID" value="RZN65634.1"/>
    <property type="molecule type" value="Genomic_DNA"/>
</dbReference>
<name>A0A520KU24_METT2</name>
<proteinExistence type="predicted"/>
<evidence type="ECO:0000256" key="2">
    <source>
        <dbReference type="ARBA" id="ARBA00012692"/>
    </source>
</evidence>
<accession>A0A520KU24</accession>
<evidence type="ECO:0000313" key="4">
    <source>
        <dbReference type="EMBL" id="RZN65634.1"/>
    </source>
</evidence>
<comment type="pathway">
    <text evidence="1">One-carbon metabolism; methanogenesis from CO(2); 5,10-methenyl-5,6,7,8-tetrahydromethanopterin from CO(2): step 1/3.</text>
</comment>
<dbReference type="CDD" id="cd00980">
    <property type="entry name" value="FwdC/FmdC"/>
    <property type="match status" value="1"/>
</dbReference>